<evidence type="ECO:0008006" key="4">
    <source>
        <dbReference type="Google" id="ProtNLM"/>
    </source>
</evidence>
<comment type="caution">
    <text evidence="2">The sequence shown here is derived from an EMBL/GenBank/DDBJ whole genome shotgun (WGS) entry which is preliminary data.</text>
</comment>
<dbReference type="Pfam" id="PF19570">
    <property type="entry name" value="DUF6088"/>
    <property type="match status" value="1"/>
</dbReference>
<protein>
    <recommendedName>
        <fullName evidence="4">Transcriptional regulator, AbiEi antitoxin, Type IV TA system</fullName>
    </recommendedName>
</protein>
<dbReference type="Proteomes" id="UP000552864">
    <property type="component" value="Unassembled WGS sequence"/>
</dbReference>
<evidence type="ECO:0000256" key="1">
    <source>
        <dbReference type="SAM" id="MobiDB-lite"/>
    </source>
</evidence>
<evidence type="ECO:0000313" key="3">
    <source>
        <dbReference type="Proteomes" id="UP000552864"/>
    </source>
</evidence>
<organism evidence="2 3">
    <name type="scientific">Chitinophaga eiseniae</name>
    <dbReference type="NCBI Taxonomy" id="634771"/>
    <lineage>
        <taxon>Bacteria</taxon>
        <taxon>Pseudomonadati</taxon>
        <taxon>Bacteroidota</taxon>
        <taxon>Chitinophagia</taxon>
        <taxon>Chitinophagales</taxon>
        <taxon>Chitinophagaceae</taxon>
        <taxon>Chitinophaga</taxon>
    </lineage>
</organism>
<keyword evidence="3" id="KW-1185">Reference proteome</keyword>
<feature type="compositionally biased region" description="Basic residues" evidence="1">
    <location>
        <begin position="230"/>
        <end position="240"/>
    </location>
</feature>
<sequence>MLKDIFYIFVPMESIQKKIETKIDQVKKGVLIFPVDFRGLGTATAINMALSRAVRKGKMQRLSHGIYYKPKIDPLFGELMPDPEIVAKVVAKKSRIRIIPTGAQALHLLGLTTQVPVRRIYLTNGEDRQIKIGKTLIEFKHTSPRKLALKGTLSSLVILSLMETGIEALGKNTLIKIKDILLKEKKSILQEDLKLAPARIYGFIVNLMTTDDRMDQPDRRPAKEVSSSGRNKKFLRKESN</sequence>
<evidence type="ECO:0000313" key="2">
    <source>
        <dbReference type="EMBL" id="NLR81491.1"/>
    </source>
</evidence>
<feature type="region of interest" description="Disordered" evidence="1">
    <location>
        <begin position="212"/>
        <end position="240"/>
    </location>
</feature>
<dbReference type="InterPro" id="IPR045738">
    <property type="entry name" value="DUF6088"/>
</dbReference>
<dbReference type="AlphaFoldDB" id="A0A847SI35"/>
<feature type="compositionally biased region" description="Basic and acidic residues" evidence="1">
    <location>
        <begin position="212"/>
        <end position="223"/>
    </location>
</feature>
<accession>A0A847SI35</accession>
<proteinExistence type="predicted"/>
<name>A0A847SI35_9BACT</name>
<dbReference type="RefSeq" id="WP_168741123.1">
    <property type="nucleotide sequence ID" value="NZ_JABAHZ010000006.1"/>
</dbReference>
<reference evidence="2 3" key="1">
    <citation type="submission" date="2020-04" db="EMBL/GenBank/DDBJ databases">
        <authorList>
            <person name="Yin C."/>
        </authorList>
    </citation>
    <scope>NUCLEOTIDE SEQUENCE [LARGE SCALE GENOMIC DNA]</scope>
    <source>
        <strain evidence="2 3">Ak56</strain>
    </source>
</reference>
<dbReference type="EMBL" id="JABAHZ010000006">
    <property type="protein sequence ID" value="NLR81491.1"/>
    <property type="molecule type" value="Genomic_DNA"/>
</dbReference>
<gene>
    <name evidence="2" type="ORF">HGH91_22885</name>
</gene>